<dbReference type="OrthoDB" id="7066617at2"/>
<evidence type="ECO:0000256" key="5">
    <source>
        <dbReference type="ARBA" id="ARBA00022692"/>
    </source>
</evidence>
<evidence type="ECO:0000313" key="12">
    <source>
        <dbReference type="EMBL" id="SNX59950.1"/>
    </source>
</evidence>
<name>A0A285BXM7_9PROT</name>
<dbReference type="GO" id="GO:0033281">
    <property type="term" value="C:TAT protein transport complex"/>
    <property type="evidence" value="ECO:0007669"/>
    <property type="project" value="UniProtKB-UniRule"/>
</dbReference>
<keyword evidence="8 10" id="KW-0811">Translocation</keyword>
<keyword evidence="2 10" id="KW-0813">Transport</keyword>
<evidence type="ECO:0000256" key="8">
    <source>
        <dbReference type="ARBA" id="ARBA00023010"/>
    </source>
</evidence>
<dbReference type="NCBIfam" id="NF002813">
    <property type="entry name" value="PRK02958.1"/>
    <property type="match status" value="1"/>
</dbReference>
<keyword evidence="3 10" id="KW-1003">Cell membrane</keyword>
<keyword evidence="5 10" id="KW-0812">Transmembrane</keyword>
<protein>
    <recommendedName>
        <fullName evidence="10">Sec-independent protein translocase protein TatA</fullName>
    </recommendedName>
</protein>
<dbReference type="InterPro" id="IPR006312">
    <property type="entry name" value="TatA/E"/>
</dbReference>
<evidence type="ECO:0000256" key="4">
    <source>
        <dbReference type="ARBA" id="ARBA00022519"/>
    </source>
</evidence>
<evidence type="ECO:0000256" key="9">
    <source>
        <dbReference type="ARBA" id="ARBA00023136"/>
    </source>
</evidence>
<comment type="subcellular location">
    <subcellularLocation>
        <location evidence="1 10">Cell membrane</location>
        <topology evidence="1 10">Single-pass membrane protein</topology>
    </subcellularLocation>
</comment>
<comment type="subunit">
    <text evidence="10">The Tat system comprises two distinct complexes: a TatABC complex, containing multiple copies of TatA, TatB and TatC subunits, and a separate TatA complex, containing only TatA subunits. Substrates initially bind to the TatABC complex, which probably triggers association of the separate TatA complex to form the active translocon.</text>
</comment>
<dbReference type="PANTHER" id="PTHR42982:SF1">
    <property type="entry name" value="SEC-INDEPENDENT PROTEIN TRANSLOCASE PROTEIN TATA"/>
    <property type="match status" value="1"/>
</dbReference>
<keyword evidence="4" id="KW-0997">Cell inner membrane</keyword>
<feature type="compositionally biased region" description="Polar residues" evidence="11">
    <location>
        <begin position="49"/>
        <end position="71"/>
    </location>
</feature>
<organism evidence="12 13">
    <name type="scientific">Nitrosomonas ureae</name>
    <dbReference type="NCBI Taxonomy" id="44577"/>
    <lineage>
        <taxon>Bacteria</taxon>
        <taxon>Pseudomonadati</taxon>
        <taxon>Pseudomonadota</taxon>
        <taxon>Betaproteobacteria</taxon>
        <taxon>Nitrosomonadales</taxon>
        <taxon>Nitrosomonadaceae</taxon>
        <taxon>Nitrosomonas</taxon>
    </lineage>
</organism>
<dbReference type="GO" id="GO:0008320">
    <property type="term" value="F:protein transmembrane transporter activity"/>
    <property type="evidence" value="ECO:0007669"/>
    <property type="project" value="UniProtKB-UniRule"/>
</dbReference>
<comment type="similarity">
    <text evidence="10">Belongs to the TatA/E family.</text>
</comment>
<dbReference type="Gene3D" id="1.20.5.3310">
    <property type="match status" value="1"/>
</dbReference>
<feature type="compositionally biased region" description="Basic and acidic residues" evidence="11">
    <location>
        <begin position="96"/>
        <end position="109"/>
    </location>
</feature>
<comment type="function">
    <text evidence="10">Part of the twin-arginine translocation (Tat) system that transports large folded proteins containing a characteristic twin-arginine motif in their signal peptide across membranes. TatA could form the protein-conducting channel of the Tat system.</text>
</comment>
<dbReference type="EMBL" id="LT907782">
    <property type="protein sequence ID" value="SNX59950.1"/>
    <property type="molecule type" value="Genomic_DNA"/>
</dbReference>
<evidence type="ECO:0000256" key="7">
    <source>
        <dbReference type="ARBA" id="ARBA00022989"/>
    </source>
</evidence>
<proteinExistence type="inferred from homology"/>
<dbReference type="PANTHER" id="PTHR42982">
    <property type="entry name" value="SEC-INDEPENDENT PROTEIN TRANSLOCASE PROTEIN TATA"/>
    <property type="match status" value="1"/>
</dbReference>
<evidence type="ECO:0000256" key="3">
    <source>
        <dbReference type="ARBA" id="ARBA00022475"/>
    </source>
</evidence>
<gene>
    <name evidence="10" type="primary">tatA</name>
    <name evidence="12" type="ORF">SAMN06296273_1401</name>
</gene>
<evidence type="ECO:0000256" key="6">
    <source>
        <dbReference type="ARBA" id="ARBA00022927"/>
    </source>
</evidence>
<reference evidence="12 13" key="1">
    <citation type="submission" date="2017-08" db="EMBL/GenBank/DDBJ databases">
        <authorList>
            <person name="de Groot N.N."/>
        </authorList>
    </citation>
    <scope>NUCLEOTIDE SEQUENCE [LARGE SCALE GENOMIC DNA]</scope>
    <source>
        <strain evidence="12 13">Nm15</strain>
    </source>
</reference>
<keyword evidence="7 10" id="KW-1133">Transmembrane helix</keyword>
<dbReference type="GO" id="GO:0043953">
    <property type="term" value="P:protein transport by the Tat complex"/>
    <property type="evidence" value="ECO:0007669"/>
    <property type="project" value="UniProtKB-UniRule"/>
</dbReference>
<dbReference type="HAMAP" id="MF_00236">
    <property type="entry name" value="TatA_E"/>
    <property type="match status" value="1"/>
</dbReference>
<dbReference type="Pfam" id="PF02416">
    <property type="entry name" value="TatA_B_E"/>
    <property type="match status" value="1"/>
</dbReference>
<dbReference type="InterPro" id="IPR003369">
    <property type="entry name" value="TatA/B/E"/>
</dbReference>
<keyword evidence="9 10" id="KW-0472">Membrane</keyword>
<dbReference type="NCBIfam" id="TIGR01411">
    <property type="entry name" value="tatAE"/>
    <property type="match status" value="1"/>
</dbReference>
<feature type="region of interest" description="Disordered" evidence="11">
    <location>
        <begin position="42"/>
        <end position="109"/>
    </location>
</feature>
<keyword evidence="6 10" id="KW-0653">Protein transport</keyword>
<evidence type="ECO:0000256" key="11">
    <source>
        <dbReference type="SAM" id="MobiDB-lite"/>
    </source>
</evidence>
<evidence type="ECO:0000256" key="2">
    <source>
        <dbReference type="ARBA" id="ARBA00022448"/>
    </source>
</evidence>
<dbReference type="Proteomes" id="UP000242498">
    <property type="component" value="Chromosome I"/>
</dbReference>
<sequence length="109" mass="11701">MGTFSIWHWIIVLAIVVLVFGTKKLRNLGGDLGSALKGFKEGMKESETENPPSSTNQSVFGITTNKDTAAPNSFKESKSTTETGSSASQPSGTNRQADDADFKENQTKT</sequence>
<evidence type="ECO:0000256" key="10">
    <source>
        <dbReference type="HAMAP-Rule" id="MF_00236"/>
    </source>
</evidence>
<evidence type="ECO:0000256" key="1">
    <source>
        <dbReference type="ARBA" id="ARBA00004162"/>
    </source>
</evidence>
<dbReference type="AlphaFoldDB" id="A0A285BXM7"/>
<evidence type="ECO:0000313" key="13">
    <source>
        <dbReference type="Proteomes" id="UP000242498"/>
    </source>
</evidence>
<accession>A0A285BXM7</accession>
<feature type="transmembrane region" description="Helical" evidence="10">
    <location>
        <begin position="6"/>
        <end position="22"/>
    </location>
</feature>